<protein>
    <submittedName>
        <fullName evidence="1">Radical SAM protein</fullName>
    </submittedName>
</protein>
<dbReference type="InterPro" id="IPR058240">
    <property type="entry name" value="rSAM_sf"/>
</dbReference>
<name>A0ABN6ZAK7_9FIRM</name>
<reference evidence="1" key="1">
    <citation type="journal article" date="2024" name="Int. J. Syst. Evol. Microbiol.">
        <title>Turicibacter faecis sp. nov., isolated from faeces of heart failure mouse model.</title>
        <authorList>
            <person name="Imamura Y."/>
            <person name="Motooka D."/>
            <person name="Nakajima Y."/>
            <person name="Ito S."/>
            <person name="Kitakaze M."/>
            <person name="Iida T."/>
            <person name="Nakamura S."/>
        </authorList>
    </citation>
    <scope>NUCLEOTIDE SEQUENCE</scope>
    <source>
        <strain evidence="1">TC023</strain>
    </source>
</reference>
<accession>A0ABN6ZAK7</accession>
<gene>
    <name evidence="1" type="ORF">T23_09640</name>
</gene>
<evidence type="ECO:0000313" key="2">
    <source>
        <dbReference type="Proteomes" id="UP001432099"/>
    </source>
</evidence>
<proteinExistence type="predicted"/>
<keyword evidence="2" id="KW-1185">Reference proteome</keyword>
<dbReference type="EMBL" id="AP028127">
    <property type="protein sequence ID" value="BEH90862.1"/>
    <property type="molecule type" value="Genomic_DNA"/>
</dbReference>
<dbReference type="PANTHER" id="PTHR43524">
    <property type="entry name" value="RADICAL SAM SUPERFAMILY PROTEIN"/>
    <property type="match status" value="1"/>
</dbReference>
<sequence>MNFLNNMNLLPKNFIVANIVEILKEDPDNGVDKLYEMSGTFITDPQIKGVIDQIKMYYDTHPAIKRYVKNMMYNTNKTCLNHFLQNVAVKELWEGISTREEMSKKYSVAIPNALVLDLGMTCPLSGRGCTCRPQPGNVMPVSEVHRLVGEARDLGVHIVVLTGGDPFLEERLFSVYEAYDDVEFIVLTTGLAVTSVVAQRIAKLGNVLPLVILEGTQALDSTTQQTVLRSLDIMKTNGILFGILTPVTPKNVAQVTTDEFILPLIRKGSRLNGYVISLRQTEAPWSHEALKDLEEHISFIRQTRPYVTVLLETDQMTKRCAVGSLAFHYGFDGQDQVLVFPRVTTTQTVNQPLIQVLRLMR</sequence>
<evidence type="ECO:0000313" key="1">
    <source>
        <dbReference type="EMBL" id="BEH90862.1"/>
    </source>
</evidence>
<dbReference type="SUPFAM" id="SSF102114">
    <property type="entry name" value="Radical SAM enzymes"/>
    <property type="match status" value="1"/>
</dbReference>
<organism evidence="1 2">
    <name type="scientific">Turicibacter faecis</name>
    <dbReference type="NCBI Taxonomy" id="2963365"/>
    <lineage>
        <taxon>Bacteria</taxon>
        <taxon>Bacillati</taxon>
        <taxon>Bacillota</taxon>
        <taxon>Erysipelotrichia</taxon>
        <taxon>Erysipelotrichales</taxon>
        <taxon>Turicibacteraceae</taxon>
        <taxon>Turicibacter</taxon>
    </lineage>
</organism>
<dbReference type="PANTHER" id="PTHR43524:SF1">
    <property type="entry name" value="RADICAL SAM SUPERFAMILY PROTEIN"/>
    <property type="match status" value="1"/>
</dbReference>
<dbReference type="InterPro" id="IPR013785">
    <property type="entry name" value="Aldolase_TIM"/>
</dbReference>
<dbReference type="RefSeq" id="WP_161832554.1">
    <property type="nucleotide sequence ID" value="NZ_AP028127.1"/>
</dbReference>
<dbReference type="Gene3D" id="3.20.20.70">
    <property type="entry name" value="Aldolase class I"/>
    <property type="match status" value="1"/>
</dbReference>
<dbReference type="Proteomes" id="UP001432099">
    <property type="component" value="Chromosome"/>
</dbReference>